<dbReference type="InterPro" id="IPR058240">
    <property type="entry name" value="rSAM_sf"/>
</dbReference>
<evidence type="ECO:0000256" key="1">
    <source>
        <dbReference type="ARBA" id="ARBA00001966"/>
    </source>
</evidence>
<dbReference type="PANTHER" id="PTHR11228:SF7">
    <property type="entry name" value="PQQA PEPTIDE CYCLASE"/>
    <property type="match status" value="1"/>
</dbReference>
<dbReference type="InterPro" id="IPR023885">
    <property type="entry name" value="4Fe4S-binding_SPASM_dom"/>
</dbReference>
<organism evidence="9 10">
    <name type="scientific">Methanoculleus taiwanensis</name>
    <dbReference type="NCBI Taxonomy" id="1550565"/>
    <lineage>
        <taxon>Archaea</taxon>
        <taxon>Methanobacteriati</taxon>
        <taxon>Methanobacteriota</taxon>
        <taxon>Stenosarchaea group</taxon>
        <taxon>Methanomicrobia</taxon>
        <taxon>Methanomicrobiales</taxon>
        <taxon>Methanomicrobiaceae</taxon>
        <taxon>Methanoculleus</taxon>
    </lineage>
</organism>
<dbReference type="InterPro" id="IPR013785">
    <property type="entry name" value="Aldolase_TIM"/>
</dbReference>
<dbReference type="RefSeq" id="WP_164913723.1">
    <property type="nucleotide sequence ID" value="NZ_LHQS01000002.1"/>
</dbReference>
<evidence type="ECO:0000259" key="7">
    <source>
        <dbReference type="Pfam" id="PF04055"/>
    </source>
</evidence>
<evidence type="ECO:0000313" key="9">
    <source>
        <dbReference type="EMBL" id="RXE56610.1"/>
    </source>
</evidence>
<dbReference type="Proteomes" id="UP000290932">
    <property type="component" value="Unassembled WGS sequence"/>
</dbReference>
<evidence type="ECO:0008006" key="11">
    <source>
        <dbReference type="Google" id="ProtNLM"/>
    </source>
</evidence>
<dbReference type="SUPFAM" id="SSF102114">
    <property type="entry name" value="Radical SAM enzymes"/>
    <property type="match status" value="1"/>
</dbReference>
<sequence length="351" mass="38726">MRDEDEAVSCGCLHLDAEEVVRYFKEEMVYSVQIESNHSCPQGCRYCYASADGAPVHELPAEDISAVLYAAATMDVKAIDWLGGDPLCRPDWYELMVHAADLGFVNNIWTSGMPLADPAVARRAIEMTEGGFISVHLDSLNPGVYGQLHTGNAEEKIRAISRGVETVLALGKPASELVNCITFTHPLAGDDVKATMRHFCEDLGMKICLTQICAVGLAEVHPEWIPALEEIRDACRERDRICYPGSSWSLGTMDVNKFYCGGMVCVTVDGDVTPCSVIRKGYGNIRERSLRKIVDEHRDELLFSRMRQPGANPSPCTWCEQSAVCWGCRALAYYETGDICGADPKCWRAAL</sequence>
<keyword evidence="4" id="KW-0479">Metal-binding</keyword>
<evidence type="ECO:0000256" key="3">
    <source>
        <dbReference type="ARBA" id="ARBA00022691"/>
    </source>
</evidence>
<dbReference type="PANTHER" id="PTHR11228">
    <property type="entry name" value="RADICAL SAM DOMAIN PROTEIN"/>
    <property type="match status" value="1"/>
</dbReference>
<dbReference type="Gene3D" id="3.20.20.70">
    <property type="entry name" value="Aldolase class I"/>
    <property type="match status" value="1"/>
</dbReference>
<dbReference type="GO" id="GO:0003824">
    <property type="term" value="F:catalytic activity"/>
    <property type="evidence" value="ECO:0007669"/>
    <property type="project" value="InterPro"/>
</dbReference>
<evidence type="ECO:0000259" key="8">
    <source>
        <dbReference type="Pfam" id="PF13186"/>
    </source>
</evidence>
<dbReference type="NCBIfam" id="TIGR04085">
    <property type="entry name" value="rSAM_more_4Fe4S"/>
    <property type="match status" value="1"/>
</dbReference>
<evidence type="ECO:0000313" key="10">
    <source>
        <dbReference type="Proteomes" id="UP000290932"/>
    </source>
</evidence>
<dbReference type="SFLD" id="SFLDS00029">
    <property type="entry name" value="Radical_SAM"/>
    <property type="match status" value="1"/>
</dbReference>
<dbReference type="InterPro" id="IPR007197">
    <property type="entry name" value="rSAM"/>
</dbReference>
<dbReference type="InterPro" id="IPR050377">
    <property type="entry name" value="Radical_SAM_PqqE_MftC-like"/>
</dbReference>
<evidence type="ECO:0000256" key="6">
    <source>
        <dbReference type="ARBA" id="ARBA00023014"/>
    </source>
</evidence>
<dbReference type="Pfam" id="PF04055">
    <property type="entry name" value="Radical_SAM"/>
    <property type="match status" value="1"/>
</dbReference>
<dbReference type="GO" id="GO:0046872">
    <property type="term" value="F:metal ion binding"/>
    <property type="evidence" value="ECO:0007669"/>
    <property type="project" value="UniProtKB-KW"/>
</dbReference>
<gene>
    <name evidence="9" type="ORF">ABH15_10180</name>
</gene>
<proteinExistence type="predicted"/>
<evidence type="ECO:0000256" key="5">
    <source>
        <dbReference type="ARBA" id="ARBA00023004"/>
    </source>
</evidence>
<dbReference type="CDD" id="cd01335">
    <property type="entry name" value="Radical_SAM"/>
    <property type="match status" value="1"/>
</dbReference>
<reference evidence="9 10" key="1">
    <citation type="journal article" date="2015" name="Int. J. Syst. Evol. Microbiol.">
        <title>Methanoculleus taiwanensis sp. nov., a methanogen isolated from deep marine sediment at the deformation front area near Taiwan.</title>
        <authorList>
            <person name="Weng C.Y."/>
            <person name="Chen S.C."/>
            <person name="Lai M.C."/>
            <person name="Wu S.Y."/>
            <person name="Lin S."/>
            <person name="Yang T.F."/>
            <person name="Chen P.C."/>
        </authorList>
    </citation>
    <scope>NUCLEOTIDE SEQUENCE [LARGE SCALE GENOMIC DNA]</scope>
    <source>
        <strain evidence="9 10">CYW4</strain>
    </source>
</reference>
<name>A0A498H3F5_9EURY</name>
<keyword evidence="5" id="KW-0408">Iron</keyword>
<feature type="domain" description="4Fe4S-binding SPASM" evidence="8">
    <location>
        <begin position="263"/>
        <end position="319"/>
    </location>
</feature>
<dbReference type="SFLD" id="SFLDG01067">
    <property type="entry name" value="SPASM/twitch_domain_containing"/>
    <property type="match status" value="1"/>
</dbReference>
<comment type="caution">
    <text evidence="9">The sequence shown here is derived from an EMBL/GenBank/DDBJ whole genome shotgun (WGS) entry which is preliminary data.</text>
</comment>
<evidence type="ECO:0000256" key="4">
    <source>
        <dbReference type="ARBA" id="ARBA00022723"/>
    </source>
</evidence>
<evidence type="ECO:0000256" key="2">
    <source>
        <dbReference type="ARBA" id="ARBA00022485"/>
    </source>
</evidence>
<dbReference type="AlphaFoldDB" id="A0A498H3F5"/>
<feature type="domain" description="Radical SAM core" evidence="7">
    <location>
        <begin position="38"/>
        <end position="161"/>
    </location>
</feature>
<keyword evidence="10" id="KW-1185">Reference proteome</keyword>
<keyword evidence="3" id="KW-0949">S-adenosyl-L-methionine</keyword>
<comment type="cofactor">
    <cofactor evidence="1">
        <name>[4Fe-4S] cluster</name>
        <dbReference type="ChEBI" id="CHEBI:49883"/>
    </cofactor>
</comment>
<accession>A0A498H3F5</accession>
<protein>
    <recommendedName>
        <fullName evidence="11">Radical SAM protein</fullName>
    </recommendedName>
</protein>
<dbReference type="EMBL" id="LHQS01000002">
    <property type="protein sequence ID" value="RXE56610.1"/>
    <property type="molecule type" value="Genomic_DNA"/>
</dbReference>
<dbReference type="OrthoDB" id="30736at2157"/>
<dbReference type="InterPro" id="IPR017200">
    <property type="entry name" value="PqqE-like"/>
</dbReference>
<dbReference type="Pfam" id="PF13186">
    <property type="entry name" value="SPASM"/>
    <property type="match status" value="1"/>
</dbReference>
<dbReference type="PIRSF" id="PIRSF037420">
    <property type="entry name" value="PQQ_syn_pqqE"/>
    <property type="match status" value="1"/>
</dbReference>
<dbReference type="GO" id="GO:0051539">
    <property type="term" value="F:4 iron, 4 sulfur cluster binding"/>
    <property type="evidence" value="ECO:0007669"/>
    <property type="project" value="UniProtKB-KW"/>
</dbReference>
<keyword evidence="2" id="KW-0004">4Fe-4S</keyword>
<keyword evidence="6" id="KW-0411">Iron-sulfur</keyword>